<dbReference type="EMBL" id="JAACJK010000057">
    <property type="protein sequence ID" value="KAF5336875.1"/>
    <property type="molecule type" value="Genomic_DNA"/>
</dbReference>
<dbReference type="SUPFAM" id="SSF144232">
    <property type="entry name" value="HIT/MYND zinc finger-like"/>
    <property type="match status" value="1"/>
</dbReference>
<keyword evidence="1" id="KW-0479">Metal-binding</keyword>
<sequence>MLDLFADQFSQMNYLMSVINDRPQDSMFCLERLTDLSYHGYLSLESAHQGGCCNTTCLPKASVVHAQKCSNCQLMRYCDTKCQKEAWSNQQYPHKSICPKIKSLRERLGPSAWARATTSTPDFTFTDFKRVCQRKKIDMEILKEVGTHLACLQAFQMIYRDKNSA</sequence>
<dbReference type="GO" id="GO:0008270">
    <property type="term" value="F:zinc ion binding"/>
    <property type="evidence" value="ECO:0007669"/>
    <property type="project" value="UniProtKB-KW"/>
</dbReference>
<keyword evidence="3" id="KW-0862">Zinc</keyword>
<evidence type="ECO:0000259" key="5">
    <source>
        <dbReference type="PROSITE" id="PS50865"/>
    </source>
</evidence>
<keyword evidence="7" id="KW-1185">Reference proteome</keyword>
<protein>
    <recommendedName>
        <fullName evidence="5">MYND-type domain-containing protein</fullName>
    </recommendedName>
</protein>
<dbReference type="AlphaFoldDB" id="A0A8H5C855"/>
<dbReference type="Proteomes" id="UP000541558">
    <property type="component" value="Unassembled WGS sequence"/>
</dbReference>
<evidence type="ECO:0000256" key="2">
    <source>
        <dbReference type="ARBA" id="ARBA00022771"/>
    </source>
</evidence>
<dbReference type="InterPro" id="IPR002893">
    <property type="entry name" value="Znf_MYND"/>
</dbReference>
<organism evidence="6 7">
    <name type="scientific">Ephemerocybe angulata</name>
    <dbReference type="NCBI Taxonomy" id="980116"/>
    <lineage>
        <taxon>Eukaryota</taxon>
        <taxon>Fungi</taxon>
        <taxon>Dikarya</taxon>
        <taxon>Basidiomycota</taxon>
        <taxon>Agaricomycotina</taxon>
        <taxon>Agaricomycetes</taxon>
        <taxon>Agaricomycetidae</taxon>
        <taxon>Agaricales</taxon>
        <taxon>Agaricineae</taxon>
        <taxon>Psathyrellaceae</taxon>
        <taxon>Ephemerocybe</taxon>
    </lineage>
</organism>
<gene>
    <name evidence="6" type="ORF">D9611_003021</name>
</gene>
<evidence type="ECO:0000256" key="1">
    <source>
        <dbReference type="ARBA" id="ARBA00022723"/>
    </source>
</evidence>
<dbReference type="PROSITE" id="PS50865">
    <property type="entry name" value="ZF_MYND_2"/>
    <property type="match status" value="1"/>
</dbReference>
<evidence type="ECO:0000313" key="6">
    <source>
        <dbReference type="EMBL" id="KAF5336875.1"/>
    </source>
</evidence>
<proteinExistence type="predicted"/>
<dbReference type="Gene3D" id="6.10.140.2220">
    <property type="match status" value="1"/>
</dbReference>
<feature type="domain" description="MYND-type" evidence="5">
    <location>
        <begin position="54"/>
        <end position="98"/>
    </location>
</feature>
<accession>A0A8H5C855</accession>
<reference evidence="6 7" key="1">
    <citation type="journal article" date="2020" name="ISME J.">
        <title>Uncovering the hidden diversity of litter-decomposition mechanisms in mushroom-forming fungi.</title>
        <authorList>
            <person name="Floudas D."/>
            <person name="Bentzer J."/>
            <person name="Ahren D."/>
            <person name="Johansson T."/>
            <person name="Persson P."/>
            <person name="Tunlid A."/>
        </authorList>
    </citation>
    <scope>NUCLEOTIDE SEQUENCE [LARGE SCALE GENOMIC DNA]</scope>
    <source>
        <strain evidence="6 7">CBS 175.51</strain>
    </source>
</reference>
<evidence type="ECO:0000256" key="4">
    <source>
        <dbReference type="PROSITE-ProRule" id="PRU00134"/>
    </source>
</evidence>
<evidence type="ECO:0000256" key="3">
    <source>
        <dbReference type="ARBA" id="ARBA00022833"/>
    </source>
</evidence>
<name>A0A8H5C855_9AGAR</name>
<dbReference type="Pfam" id="PF01753">
    <property type="entry name" value="zf-MYND"/>
    <property type="match status" value="1"/>
</dbReference>
<dbReference type="OrthoDB" id="3270372at2759"/>
<keyword evidence="2 4" id="KW-0863">Zinc-finger</keyword>
<evidence type="ECO:0000313" key="7">
    <source>
        <dbReference type="Proteomes" id="UP000541558"/>
    </source>
</evidence>
<comment type="caution">
    <text evidence="6">The sequence shown here is derived from an EMBL/GenBank/DDBJ whole genome shotgun (WGS) entry which is preliminary data.</text>
</comment>